<evidence type="ECO:0000313" key="3">
    <source>
        <dbReference type="Proteomes" id="UP001291687"/>
    </source>
</evidence>
<dbReference type="Gene3D" id="3.30.1380.10">
    <property type="match status" value="1"/>
</dbReference>
<dbReference type="RefSeq" id="WP_322776873.1">
    <property type="nucleotide sequence ID" value="NZ_JARJFB010000066.1"/>
</dbReference>
<dbReference type="InterPro" id="IPR039561">
    <property type="entry name" value="Peptidase_M15C"/>
</dbReference>
<dbReference type="Proteomes" id="UP001291687">
    <property type="component" value="Unassembled WGS sequence"/>
</dbReference>
<evidence type="ECO:0000259" key="1">
    <source>
        <dbReference type="Pfam" id="PF13539"/>
    </source>
</evidence>
<evidence type="ECO:0000313" key="2">
    <source>
        <dbReference type="EMBL" id="MEA0970976.1"/>
    </source>
</evidence>
<reference evidence="2 3" key="1">
    <citation type="submission" date="2023-03" db="EMBL/GenBank/DDBJ databases">
        <title>Host association and intracellularity evolved multiple times independently in the Rickettsiales.</title>
        <authorList>
            <person name="Castelli M."/>
            <person name="Nardi T."/>
            <person name="Gammuto L."/>
            <person name="Bellinzona G."/>
            <person name="Sabaneyeva E."/>
            <person name="Potekhin A."/>
            <person name="Serra V."/>
            <person name="Petroni G."/>
            <person name="Sassera D."/>
        </authorList>
    </citation>
    <scope>NUCLEOTIDE SEQUENCE [LARGE SCALE GENOMIC DNA]</scope>
    <source>
        <strain evidence="2 3">Sr 2-6</strain>
    </source>
</reference>
<comment type="caution">
    <text evidence="2">The sequence shown here is derived from an EMBL/GenBank/DDBJ whole genome shotgun (WGS) entry which is preliminary data.</text>
</comment>
<accession>A0ABU5NCU9</accession>
<feature type="domain" description="Peptidase M15C" evidence="1">
    <location>
        <begin position="108"/>
        <end position="190"/>
    </location>
</feature>
<dbReference type="InterPro" id="IPR009045">
    <property type="entry name" value="Zn_M74/Hedgehog-like"/>
</dbReference>
<dbReference type="EMBL" id="JARJFB010000066">
    <property type="protein sequence ID" value="MEA0970976.1"/>
    <property type="molecule type" value="Genomic_DNA"/>
</dbReference>
<sequence>MHFNIKEIPSTIVKQMQHKNVWQSDCPISIEQLRLVEISHFNFEGNIQSGEIIVLDKLAQSVLKIFEELMMIKFPIHSVYLIDKYEGDDEKSMAANNSSSFNFRIIVGSTKVSMHAYGLAIDINPVQNPYLEIKDDSSVQVHPKSGVDFLNRSNIRPGMVEPIVPIFKKYGFSEWGGNWNKPIDYHHFQVPRSQVNELI</sequence>
<organism evidence="2 3">
    <name type="scientific">Candidatus Megaera venefica</name>
    <dbReference type="NCBI Taxonomy" id="2055910"/>
    <lineage>
        <taxon>Bacteria</taxon>
        <taxon>Pseudomonadati</taxon>
        <taxon>Pseudomonadota</taxon>
        <taxon>Alphaproteobacteria</taxon>
        <taxon>Rickettsiales</taxon>
        <taxon>Rickettsiaceae</taxon>
        <taxon>Candidatus Megaera</taxon>
    </lineage>
</organism>
<keyword evidence="3" id="KW-1185">Reference proteome</keyword>
<dbReference type="SUPFAM" id="SSF55166">
    <property type="entry name" value="Hedgehog/DD-peptidase"/>
    <property type="match status" value="1"/>
</dbReference>
<gene>
    <name evidence="2" type="ORF">Megvenef_00945</name>
</gene>
<protein>
    <submittedName>
        <fullName evidence="2">M15 family metallopeptidase</fullName>
    </submittedName>
</protein>
<dbReference type="Pfam" id="PF13539">
    <property type="entry name" value="Peptidase_M15_4"/>
    <property type="match status" value="1"/>
</dbReference>
<name>A0ABU5NCU9_9RICK</name>
<proteinExistence type="predicted"/>